<reference evidence="2 3" key="1">
    <citation type="submission" date="2024-05" db="EMBL/GenBank/DDBJ databases">
        <authorList>
            <person name="Haq I."/>
            <person name="Ullah Z."/>
            <person name="Ahmad R."/>
            <person name="Li M."/>
            <person name="Tong Y."/>
        </authorList>
    </citation>
    <scope>NUCLEOTIDE SEQUENCE [LARGE SCALE GENOMIC DNA]</scope>
    <source>
        <strain evidence="2 3">16A2E</strain>
    </source>
</reference>
<evidence type="ECO:0000256" key="1">
    <source>
        <dbReference type="SAM" id="SignalP"/>
    </source>
</evidence>
<sequence>MKSTLFIIGGLLVIALAAFLDSPSSNRDNTIVYDRNEEQTIGVDAEQVENSASTYFEFRLEEMNEVDDYIVETYQEYEVHEDAAGNVIVRIPTSKYNYLKYQKE</sequence>
<feature type="signal peptide" evidence="1">
    <location>
        <begin position="1"/>
        <end position="27"/>
    </location>
</feature>
<accession>A0ABU9XGY8</accession>
<comment type="caution">
    <text evidence="2">The sequence shown here is derived from an EMBL/GenBank/DDBJ whole genome shotgun (WGS) entry which is preliminary data.</text>
</comment>
<organism evidence="2 3">
    <name type="scientific">Ornithinibacillus xuwenensis</name>
    <dbReference type="NCBI Taxonomy" id="3144668"/>
    <lineage>
        <taxon>Bacteria</taxon>
        <taxon>Bacillati</taxon>
        <taxon>Bacillota</taxon>
        <taxon>Bacilli</taxon>
        <taxon>Bacillales</taxon>
        <taxon>Bacillaceae</taxon>
        <taxon>Ornithinibacillus</taxon>
    </lineage>
</organism>
<keyword evidence="1" id="KW-0732">Signal</keyword>
<dbReference type="Proteomes" id="UP001444625">
    <property type="component" value="Unassembled WGS sequence"/>
</dbReference>
<gene>
    <name evidence="2" type="ORF">ABC228_10115</name>
</gene>
<proteinExistence type="predicted"/>
<keyword evidence="3" id="KW-1185">Reference proteome</keyword>
<dbReference type="EMBL" id="JBDIML010000003">
    <property type="protein sequence ID" value="MEN2767542.1"/>
    <property type="molecule type" value="Genomic_DNA"/>
</dbReference>
<name>A0ABU9XGY8_9BACI</name>
<protein>
    <submittedName>
        <fullName evidence="2">Uncharacterized protein</fullName>
    </submittedName>
</protein>
<evidence type="ECO:0000313" key="2">
    <source>
        <dbReference type="EMBL" id="MEN2767542.1"/>
    </source>
</evidence>
<dbReference type="RefSeq" id="WP_345825015.1">
    <property type="nucleotide sequence ID" value="NZ_JBDIML010000003.1"/>
</dbReference>
<evidence type="ECO:0000313" key="3">
    <source>
        <dbReference type="Proteomes" id="UP001444625"/>
    </source>
</evidence>
<feature type="chain" id="PRO_5046553152" evidence="1">
    <location>
        <begin position="28"/>
        <end position="104"/>
    </location>
</feature>